<evidence type="ECO:0000313" key="1">
    <source>
        <dbReference type="EMBL" id="OME86510.1"/>
    </source>
</evidence>
<dbReference type="RefSeq" id="WP_076326415.1">
    <property type="nucleotide sequence ID" value="NZ_MRTF01000020.1"/>
</dbReference>
<accession>A0A1R1ALY8</accession>
<dbReference type="Proteomes" id="UP000187074">
    <property type="component" value="Unassembled WGS sequence"/>
</dbReference>
<sequence>MTEEKKFLNVGLVMPIAPIDGCTTEHWIDVKRIITESLADITDYDTNPKIVSEGDSTGLIHKRIVEGLYTSEIVICDVSCKNPNVMFELGMRLAFDRPTVIIKDDKTDYSFDTGVIEHLNYPRDLRYNEIVEFKERLAEKVKSTYEESIKDSNYSPFLKSFGTFRVSSLKEDEVTPNEFIIRTLQDIQVEINELKTSNLRKGNQNYDSNPFKKRVSSLTSSRMFDAMLEVIDNLILEDTFVNLSTNELIPIVKNELNKMGFMAKDHEIRAALKNILDEYGNKILKDA</sequence>
<gene>
    <name evidence="1" type="ORF">BK123_32425</name>
</gene>
<organism evidence="1 2">
    <name type="scientific">Paenibacillus lautus</name>
    <name type="common">Bacillus lautus</name>
    <dbReference type="NCBI Taxonomy" id="1401"/>
    <lineage>
        <taxon>Bacteria</taxon>
        <taxon>Bacillati</taxon>
        <taxon>Bacillota</taxon>
        <taxon>Bacilli</taxon>
        <taxon>Bacillales</taxon>
        <taxon>Paenibacillaceae</taxon>
        <taxon>Paenibacillus</taxon>
    </lineage>
</organism>
<name>A0A1R1ALY8_PAELA</name>
<dbReference type="EMBL" id="MRTF01000020">
    <property type="protein sequence ID" value="OME86510.1"/>
    <property type="molecule type" value="Genomic_DNA"/>
</dbReference>
<evidence type="ECO:0000313" key="2">
    <source>
        <dbReference type="Proteomes" id="UP000187074"/>
    </source>
</evidence>
<dbReference type="OrthoDB" id="9815193at2"/>
<dbReference type="AlphaFoldDB" id="A0A1R1ALY8"/>
<comment type="caution">
    <text evidence="1">The sequence shown here is derived from an EMBL/GenBank/DDBJ whole genome shotgun (WGS) entry which is preliminary data.</text>
</comment>
<dbReference type="Gene3D" id="3.40.50.450">
    <property type="match status" value="1"/>
</dbReference>
<reference evidence="1 2" key="1">
    <citation type="submission" date="2016-11" db="EMBL/GenBank/DDBJ databases">
        <title>Paenibacillus species isolates.</title>
        <authorList>
            <person name="Beno S.M."/>
        </authorList>
    </citation>
    <scope>NUCLEOTIDE SEQUENCE [LARGE SCALE GENOMIC DNA]</scope>
    <source>
        <strain evidence="1 2">FSL F4-0100</strain>
    </source>
</reference>
<proteinExistence type="predicted"/>
<evidence type="ECO:0008006" key="3">
    <source>
        <dbReference type="Google" id="ProtNLM"/>
    </source>
</evidence>
<protein>
    <recommendedName>
        <fullName evidence="3">RNA helicase</fullName>
    </recommendedName>
</protein>